<dbReference type="GO" id="GO:0051301">
    <property type="term" value="P:cell division"/>
    <property type="evidence" value="ECO:0007669"/>
    <property type="project" value="UniProtKB-KW"/>
</dbReference>
<dbReference type="PANTHER" id="PTHR34298:SF2">
    <property type="entry name" value="SEGREGATION AND CONDENSATION PROTEIN B"/>
    <property type="match status" value="1"/>
</dbReference>
<evidence type="ECO:0000256" key="2">
    <source>
        <dbReference type="ARBA" id="ARBA00022618"/>
    </source>
</evidence>
<accession>A0A096ALF2</accession>
<dbReference type="Proteomes" id="UP000029628">
    <property type="component" value="Unassembled WGS sequence"/>
</dbReference>
<dbReference type="SUPFAM" id="SSF46785">
    <property type="entry name" value="Winged helix' DNA-binding domain"/>
    <property type="match status" value="2"/>
</dbReference>
<dbReference type="AlphaFoldDB" id="A0A096ALF2"/>
<dbReference type="InterPro" id="IPR036390">
    <property type="entry name" value="WH_DNA-bd_sf"/>
</dbReference>
<evidence type="ECO:0000256" key="3">
    <source>
        <dbReference type="ARBA" id="ARBA00022829"/>
    </source>
</evidence>
<dbReference type="GO" id="GO:0051304">
    <property type="term" value="P:chromosome separation"/>
    <property type="evidence" value="ECO:0007669"/>
    <property type="project" value="InterPro"/>
</dbReference>
<dbReference type="PANTHER" id="PTHR34298">
    <property type="entry name" value="SEGREGATION AND CONDENSATION PROTEIN B"/>
    <property type="match status" value="1"/>
</dbReference>
<dbReference type="Gene3D" id="1.10.10.10">
    <property type="entry name" value="Winged helix-like DNA-binding domain superfamily/Winged helix DNA-binding domain"/>
    <property type="match status" value="2"/>
</dbReference>
<dbReference type="NCBIfam" id="TIGR00281">
    <property type="entry name" value="SMC-Scp complex subunit ScpB"/>
    <property type="match status" value="1"/>
</dbReference>
<organism evidence="5 6">
    <name type="scientific">Veillonella montpellierensis DNF00314</name>
    <dbReference type="NCBI Taxonomy" id="1401067"/>
    <lineage>
        <taxon>Bacteria</taxon>
        <taxon>Bacillati</taxon>
        <taxon>Bacillota</taxon>
        <taxon>Negativicutes</taxon>
        <taxon>Veillonellales</taxon>
        <taxon>Veillonellaceae</taxon>
        <taxon>Veillonella</taxon>
    </lineage>
</organism>
<sequence length="178" mass="19632">MKDEEIRSAYIEGVLFSAAKPISLEMLADIFSCSLDDIKEKVQVLSEELIAADRGLRIRISGAGVELISASACHKYINKIRKKEDTLSSAAVETLAIVAFKQPVTKADIEEIRGVNSEKVIKQLVSRQLIAELGHKDTIGRPILYGTTDEFLRSVGISSLDDLQEEMAEIVTKHTKDT</sequence>
<evidence type="ECO:0000313" key="6">
    <source>
        <dbReference type="Proteomes" id="UP000029628"/>
    </source>
</evidence>
<evidence type="ECO:0000256" key="1">
    <source>
        <dbReference type="ARBA" id="ARBA00022490"/>
    </source>
</evidence>
<keyword evidence="4" id="KW-0131">Cell cycle</keyword>
<evidence type="ECO:0000256" key="4">
    <source>
        <dbReference type="ARBA" id="ARBA00023306"/>
    </source>
</evidence>
<dbReference type="EMBL" id="JRNT01000009">
    <property type="protein sequence ID" value="KGF47481.1"/>
    <property type="molecule type" value="Genomic_DNA"/>
</dbReference>
<gene>
    <name evidence="5" type="ORF">HMPREF0872_04780</name>
</gene>
<proteinExistence type="predicted"/>
<evidence type="ECO:0000313" key="5">
    <source>
        <dbReference type="EMBL" id="KGF47481.1"/>
    </source>
</evidence>
<name>A0A096ALF2_9FIRM</name>
<keyword evidence="2" id="KW-0132">Cell division</keyword>
<dbReference type="Pfam" id="PF04079">
    <property type="entry name" value="SMC_ScpB"/>
    <property type="match status" value="1"/>
</dbReference>
<dbReference type="eggNOG" id="COG1386">
    <property type="taxonomic scope" value="Bacteria"/>
</dbReference>
<protein>
    <submittedName>
        <fullName evidence="5">Chromosome segregation and condensation protein ScpB</fullName>
    </submittedName>
</protein>
<keyword evidence="3" id="KW-0159">Chromosome partition</keyword>
<dbReference type="InterPro" id="IPR005234">
    <property type="entry name" value="ScpB_csome_segregation"/>
</dbReference>
<reference evidence="5 6" key="1">
    <citation type="submission" date="2014-07" db="EMBL/GenBank/DDBJ databases">
        <authorList>
            <person name="McCorrison J."/>
            <person name="Sanka R."/>
            <person name="Torralba M."/>
            <person name="Gillis M."/>
            <person name="Haft D.H."/>
            <person name="Methe B."/>
            <person name="Sutton G."/>
            <person name="Nelson K.E."/>
        </authorList>
    </citation>
    <scope>NUCLEOTIDE SEQUENCE [LARGE SCALE GENOMIC DNA]</scope>
    <source>
        <strain evidence="5 6">DNF00314</strain>
    </source>
</reference>
<dbReference type="InterPro" id="IPR036388">
    <property type="entry name" value="WH-like_DNA-bd_sf"/>
</dbReference>
<keyword evidence="6" id="KW-1185">Reference proteome</keyword>
<dbReference type="PIRSF" id="PIRSF019345">
    <property type="entry name" value="ScpB"/>
    <property type="match status" value="1"/>
</dbReference>
<comment type="caution">
    <text evidence="5">The sequence shown here is derived from an EMBL/GenBank/DDBJ whole genome shotgun (WGS) entry which is preliminary data.</text>
</comment>
<keyword evidence="1" id="KW-0963">Cytoplasm</keyword>